<proteinExistence type="predicted"/>
<gene>
    <name evidence="2" type="ORF">EA58_21065</name>
</gene>
<comment type="caution">
    <text evidence="2">The sequence shown here is derived from an EMBL/GenBank/DDBJ whole genome shotgun (WGS) entry which is preliminary data.</text>
</comment>
<evidence type="ECO:0000313" key="2">
    <source>
        <dbReference type="EMBL" id="KDM89699.1"/>
    </source>
</evidence>
<evidence type="ECO:0000259" key="1">
    <source>
        <dbReference type="Pfam" id="PF18925"/>
    </source>
</evidence>
<feature type="domain" description="DUF5675" evidence="1">
    <location>
        <begin position="6"/>
        <end position="129"/>
    </location>
</feature>
<organism evidence="2 3">
    <name type="scientific">Photobacterium galatheae</name>
    <dbReference type="NCBI Taxonomy" id="1654360"/>
    <lineage>
        <taxon>Bacteria</taxon>
        <taxon>Pseudomonadati</taxon>
        <taxon>Pseudomonadota</taxon>
        <taxon>Gammaproteobacteria</taxon>
        <taxon>Vibrionales</taxon>
        <taxon>Vibrionaceae</taxon>
        <taxon>Photobacterium</taxon>
    </lineage>
</organism>
<accession>A0A066RHD6</accession>
<sequence>MTNFILKRRYFEHGTYGTLHREDGSKVCCMVERPFLNNKKGESCVPEGTYTLYPHQSPKFGNCYALEAESLGVTRYGPSQRTHILIHKANSPSQLQGCLAPGVDFGFVGNEWAVLNSTAAFRNLMDELAGAPAVLTIQKD</sequence>
<dbReference type="OrthoDB" id="8719825at2"/>
<dbReference type="Pfam" id="PF18925">
    <property type="entry name" value="DUF5675"/>
    <property type="match status" value="1"/>
</dbReference>
<dbReference type="RefSeq" id="WP_036757241.1">
    <property type="nucleotide sequence ID" value="NZ_JMIB01000045.1"/>
</dbReference>
<dbReference type="STRING" id="1654360.EA58_21065"/>
<dbReference type="Proteomes" id="UP000027192">
    <property type="component" value="Unassembled WGS sequence"/>
</dbReference>
<protein>
    <recommendedName>
        <fullName evidence="1">DUF5675 domain-containing protein</fullName>
    </recommendedName>
</protein>
<name>A0A066RHD6_9GAMM</name>
<evidence type="ECO:0000313" key="3">
    <source>
        <dbReference type="Proteomes" id="UP000027192"/>
    </source>
</evidence>
<dbReference type="InterPro" id="IPR043732">
    <property type="entry name" value="DUF5675"/>
</dbReference>
<dbReference type="EMBL" id="JMIB01000045">
    <property type="protein sequence ID" value="KDM89699.1"/>
    <property type="molecule type" value="Genomic_DNA"/>
</dbReference>
<reference evidence="2 3" key="1">
    <citation type="submission" date="2014-04" db="EMBL/GenBank/DDBJ databases">
        <title>Draft genome sequence of Photobacterium halotolerans S2753: a solonamide, ngercheumicin and holomycin producer.</title>
        <authorList>
            <person name="Machado H.R."/>
            <person name="Gram L."/>
        </authorList>
    </citation>
    <scope>NUCLEOTIDE SEQUENCE [LARGE SCALE GENOMIC DNA]</scope>
    <source>
        <strain evidence="2 3">S2753</strain>
    </source>
</reference>
<dbReference type="AlphaFoldDB" id="A0A066RHD6"/>
<keyword evidence="3" id="KW-1185">Reference proteome</keyword>